<gene>
    <name evidence="2" type="ORF">PIB30_089224</name>
</gene>
<evidence type="ECO:0000313" key="3">
    <source>
        <dbReference type="Proteomes" id="UP001341840"/>
    </source>
</evidence>
<dbReference type="InterPro" id="IPR012340">
    <property type="entry name" value="NA-bd_OB-fold"/>
</dbReference>
<dbReference type="CDD" id="cd04480">
    <property type="entry name" value="RPA1_DBD_A_like"/>
    <property type="match status" value="1"/>
</dbReference>
<evidence type="ECO:0000313" key="2">
    <source>
        <dbReference type="EMBL" id="MED6176537.1"/>
    </source>
</evidence>
<dbReference type="Pfam" id="PF02721">
    <property type="entry name" value="DUF223"/>
    <property type="match status" value="1"/>
</dbReference>
<name>A0ABU6VT20_9FABA</name>
<dbReference type="SUPFAM" id="SSF50249">
    <property type="entry name" value="Nucleic acid-binding proteins"/>
    <property type="match status" value="2"/>
</dbReference>
<sequence>MVLRVWIVKSPGNDDNQKQFLEALLMDISGCKIHCVVRQEFIPHYQHLLKEGQIFSLRRFTVVPNTGYLKFTRRRYKLLLDLQTEIEPVVDVEFPTISYSLCSVRDIVHLKEESPYLIDMMGFLISVQECSPVQFDDGTTFGLTIEEIYANGLVSICSNYFALVFQSFVALQNVINCSNVLVNPDLVQTKEFIYGLDPLEPCYTGCLTSNADMLALAIDDDFVLPSKSVTIHELRKNQKAGFYTVVGIIKGICNKFDWWYYCCACGLPLKLIRNAVTCLKCKRNVTHPIQRFKLMLDVEDFTGHSMFVLSDRATSLLLRKRVLDTLADFKNDYPVNHIPLYPPSFENVIGMEVVFRIEKKTSSYYGLNEFYKVINCCDESGIISKFKASTISNIYYDLCSPIFEDVIQRPQAHDEVSSLGNRLSISHDIMESIEIDVDALCASYDMPKPDPYTYFVGIVRSIWICYDKGWWYWICLCGEKYEGNELNPFCQGCLTHCYDGILRYRVTIVVADTESEQMLVLHDRDVANLMKEERCNLLKKQEFFLLGDLLRLDGSDLSSKLVRKKLVFMIDPFPIEADPSSIIYNVFRGSTNPFLFKLFQDAQQGISSEDDVATYEIIGGVLGENKFVSQYDRLPSSVKDTLNSEFNHWLEMQHQEYDSANDESSNDDVN</sequence>
<organism evidence="2 3">
    <name type="scientific">Stylosanthes scabra</name>
    <dbReference type="NCBI Taxonomy" id="79078"/>
    <lineage>
        <taxon>Eukaryota</taxon>
        <taxon>Viridiplantae</taxon>
        <taxon>Streptophyta</taxon>
        <taxon>Embryophyta</taxon>
        <taxon>Tracheophyta</taxon>
        <taxon>Spermatophyta</taxon>
        <taxon>Magnoliopsida</taxon>
        <taxon>eudicotyledons</taxon>
        <taxon>Gunneridae</taxon>
        <taxon>Pentapetalae</taxon>
        <taxon>rosids</taxon>
        <taxon>fabids</taxon>
        <taxon>Fabales</taxon>
        <taxon>Fabaceae</taxon>
        <taxon>Papilionoideae</taxon>
        <taxon>50 kb inversion clade</taxon>
        <taxon>dalbergioids sensu lato</taxon>
        <taxon>Dalbergieae</taxon>
        <taxon>Pterocarpus clade</taxon>
        <taxon>Stylosanthes</taxon>
    </lineage>
</organism>
<dbReference type="EMBL" id="JASCZI010152692">
    <property type="protein sequence ID" value="MED6176537.1"/>
    <property type="molecule type" value="Genomic_DNA"/>
</dbReference>
<dbReference type="Proteomes" id="UP001341840">
    <property type="component" value="Unassembled WGS sequence"/>
</dbReference>
<dbReference type="Gene3D" id="2.40.50.140">
    <property type="entry name" value="Nucleic acid-binding proteins"/>
    <property type="match status" value="3"/>
</dbReference>
<reference evidence="2 3" key="1">
    <citation type="journal article" date="2023" name="Plants (Basel)">
        <title>Bridging the Gap: Combining Genomics and Transcriptomics Approaches to Understand Stylosanthes scabra, an Orphan Legume from the Brazilian Caatinga.</title>
        <authorList>
            <person name="Ferreira-Neto J.R.C."/>
            <person name="da Silva M.D."/>
            <person name="Binneck E."/>
            <person name="de Melo N.F."/>
            <person name="da Silva R.H."/>
            <person name="de Melo A.L.T.M."/>
            <person name="Pandolfi V."/>
            <person name="Bustamante F.O."/>
            <person name="Brasileiro-Vidal A.C."/>
            <person name="Benko-Iseppon A.M."/>
        </authorList>
    </citation>
    <scope>NUCLEOTIDE SEQUENCE [LARGE SCALE GENOMIC DNA]</scope>
    <source>
        <tissue evidence="2">Leaves</tissue>
    </source>
</reference>
<keyword evidence="3" id="KW-1185">Reference proteome</keyword>
<dbReference type="InterPro" id="IPR003871">
    <property type="entry name" value="RFA1B/D_OB_1st"/>
</dbReference>
<evidence type="ECO:0000259" key="1">
    <source>
        <dbReference type="Pfam" id="PF02721"/>
    </source>
</evidence>
<dbReference type="PANTHER" id="PTHR47165">
    <property type="entry name" value="OS03G0429900 PROTEIN"/>
    <property type="match status" value="1"/>
</dbReference>
<accession>A0ABU6VT20</accession>
<proteinExistence type="predicted"/>
<dbReference type="PANTHER" id="PTHR47165:SF4">
    <property type="entry name" value="OS03G0429900 PROTEIN"/>
    <property type="match status" value="1"/>
</dbReference>
<comment type="caution">
    <text evidence="2">The sequence shown here is derived from an EMBL/GenBank/DDBJ whole genome shotgun (WGS) entry which is preliminary data.</text>
</comment>
<protein>
    <recommendedName>
        <fullName evidence="1">Replication protein A 70 kDa DNA-binding subunit B/D first OB fold domain-containing protein</fullName>
    </recommendedName>
</protein>
<feature type="domain" description="Replication protein A 70 kDa DNA-binding subunit B/D first OB fold" evidence="1">
    <location>
        <begin position="1"/>
        <end position="88"/>
    </location>
</feature>